<feature type="domain" description="Outer membrane protein beta-barrel" evidence="3">
    <location>
        <begin position="6"/>
        <end position="192"/>
    </location>
</feature>
<feature type="chain" id="PRO_5021016261" evidence="2">
    <location>
        <begin position="20"/>
        <end position="192"/>
    </location>
</feature>
<organism evidence="4 5">
    <name type="scientific">Fluviicoccus keumensis</name>
    <dbReference type="NCBI Taxonomy" id="1435465"/>
    <lineage>
        <taxon>Bacteria</taxon>
        <taxon>Pseudomonadati</taxon>
        <taxon>Pseudomonadota</taxon>
        <taxon>Gammaproteobacteria</taxon>
        <taxon>Moraxellales</taxon>
        <taxon>Moraxellaceae</taxon>
        <taxon>Fluviicoccus</taxon>
    </lineage>
</organism>
<dbReference type="InterPro" id="IPR006315">
    <property type="entry name" value="OM_autotransptr_brl_dom"/>
</dbReference>
<name>A0A4Q7Z4B3_9GAMM</name>
<dbReference type="InterPro" id="IPR011250">
    <property type="entry name" value="OMP/PagP_B-barrel"/>
</dbReference>
<evidence type="ECO:0000256" key="1">
    <source>
        <dbReference type="ARBA" id="ARBA00022729"/>
    </source>
</evidence>
<accession>A0A4Q7Z4B3</accession>
<dbReference type="RefSeq" id="WP_165391410.1">
    <property type="nucleotide sequence ID" value="NZ_SHKX01000012.1"/>
</dbReference>
<reference evidence="4 5" key="1">
    <citation type="submission" date="2019-02" db="EMBL/GenBank/DDBJ databases">
        <title>Genomic Encyclopedia of Type Strains, Phase IV (KMG-IV): sequencing the most valuable type-strain genomes for metagenomic binning, comparative biology and taxonomic classification.</title>
        <authorList>
            <person name="Goeker M."/>
        </authorList>
    </citation>
    <scope>NUCLEOTIDE SEQUENCE [LARGE SCALE GENOMIC DNA]</scope>
    <source>
        <strain evidence="4 5">DSM 105135</strain>
    </source>
</reference>
<keyword evidence="5" id="KW-1185">Reference proteome</keyword>
<dbReference type="GO" id="GO:0019867">
    <property type="term" value="C:outer membrane"/>
    <property type="evidence" value="ECO:0007669"/>
    <property type="project" value="InterPro"/>
</dbReference>
<keyword evidence="1 2" id="KW-0732">Signal</keyword>
<protein>
    <submittedName>
        <fullName evidence="4">Outer membrane autotransporter protein</fullName>
    </submittedName>
</protein>
<dbReference type="AlphaFoldDB" id="A0A4Q7Z4B3"/>
<evidence type="ECO:0000313" key="5">
    <source>
        <dbReference type="Proteomes" id="UP000292423"/>
    </source>
</evidence>
<dbReference type="EMBL" id="SHKX01000012">
    <property type="protein sequence ID" value="RZU45088.1"/>
    <property type="molecule type" value="Genomic_DNA"/>
</dbReference>
<evidence type="ECO:0000313" key="4">
    <source>
        <dbReference type="EMBL" id="RZU45088.1"/>
    </source>
</evidence>
<dbReference type="SUPFAM" id="SSF56925">
    <property type="entry name" value="OMPA-like"/>
    <property type="match status" value="1"/>
</dbReference>
<evidence type="ECO:0000259" key="3">
    <source>
        <dbReference type="Pfam" id="PF13505"/>
    </source>
</evidence>
<dbReference type="NCBIfam" id="TIGR01414">
    <property type="entry name" value="autotrans_barl"/>
    <property type="match status" value="1"/>
</dbReference>
<proteinExistence type="predicted"/>
<sequence>MIKQLGLALVACTSLAAYADVGDSYFGVDLMKADYQEDGMSESVSPKLIQVKFGSEFASGVGAEFRIGTGINEGEGGPMKVVTPFGTATATAKVNIDLLAGAYLRGDLPFTDQFHVYGLAGITSIKTTADVNVLSPIPGTNSASSTGTEFSYGAGLAFKPADDVSLTAEYMMLVDNGDVQISSFNIGFAKNF</sequence>
<dbReference type="Pfam" id="PF13505">
    <property type="entry name" value="OMP_b-brl"/>
    <property type="match status" value="1"/>
</dbReference>
<dbReference type="Gene3D" id="2.40.160.20">
    <property type="match status" value="1"/>
</dbReference>
<gene>
    <name evidence="4" type="ORF">EV700_1900</name>
</gene>
<evidence type="ECO:0000256" key="2">
    <source>
        <dbReference type="SAM" id="SignalP"/>
    </source>
</evidence>
<dbReference type="InterPro" id="IPR027385">
    <property type="entry name" value="Beta-barrel_OMP"/>
</dbReference>
<comment type="caution">
    <text evidence="4">The sequence shown here is derived from an EMBL/GenBank/DDBJ whole genome shotgun (WGS) entry which is preliminary data.</text>
</comment>
<dbReference type="Proteomes" id="UP000292423">
    <property type="component" value="Unassembled WGS sequence"/>
</dbReference>
<feature type="signal peptide" evidence="2">
    <location>
        <begin position="1"/>
        <end position="19"/>
    </location>
</feature>